<gene>
    <name evidence="2" type="primary">P0002B05.14</name>
</gene>
<sequence>MAREIAAVAVDSRLWLDRRPTGLPASPVRPAAVAVDVPRASRPHASYTQACAHWCYITCICGPHAARSGHMGRGQSRSAPPLGAISGGSPSLRVRPNGGRPVAVPQ</sequence>
<dbReference type="EMBL" id="AP003141">
    <property type="protein sequence ID" value="BAB63490.1"/>
    <property type="molecule type" value="Genomic_DNA"/>
</dbReference>
<name>Q94EC9_ORYSJ</name>
<protein>
    <submittedName>
        <fullName evidence="2">Uncharacterized protein</fullName>
    </submittedName>
</protein>
<proteinExistence type="predicted"/>
<reference evidence="2" key="1">
    <citation type="journal article" date="2002" name="Nature">
        <title>The genome sequence and structure of rice chromosome 1.</title>
        <authorList>
            <person name="Sasaki T."/>
            <person name="Matsumoto T."/>
            <person name="Yamamoto K."/>
            <person name="Sakata K."/>
            <person name="Baba T."/>
            <person name="Katayose Y."/>
            <person name="Wu J."/>
            <person name="Niimura Y."/>
            <person name="Cheng Z."/>
            <person name="Nagamura Y."/>
            <person name="Antonio B.A."/>
            <person name="Kanamori H."/>
            <person name="Hosokawa S."/>
            <person name="Masukawa M."/>
            <person name="Arikawa K."/>
            <person name="Chiden Y."/>
            <person name="Hayashi M."/>
            <person name="Okamoto M."/>
            <person name="Ando T."/>
            <person name="Aoki H."/>
            <person name="Arita K."/>
            <person name="Hamada M."/>
            <person name="Harada C."/>
            <person name="Hijishita S."/>
            <person name="Honda M."/>
            <person name="Ichikawa Y."/>
            <person name="Idonuma A."/>
            <person name="Iijima M."/>
            <person name="Ikeda M."/>
            <person name="Ikeno M."/>
            <person name="Itoh S."/>
            <person name="Itoh T."/>
            <person name="Itoh Y."/>
            <person name="Itoh Y."/>
            <person name="Iwabuchi A."/>
            <person name="Kamiya K."/>
            <person name="Karasawa W."/>
            <person name="Katagiri S."/>
            <person name="Kikuta A."/>
            <person name="Kobayashi N."/>
            <person name="Kono I."/>
            <person name="Machita K."/>
            <person name="Maehara T."/>
            <person name="Mizuno H."/>
            <person name="Mizubayashi T."/>
            <person name="Mukai Y."/>
            <person name="Nagasaki H."/>
            <person name="Nakashima M."/>
            <person name="Nakama Y."/>
            <person name="Nakamichi Y."/>
            <person name="Nakamura M."/>
            <person name="Namiki N."/>
            <person name="Negishi M."/>
            <person name="Ohta I."/>
            <person name="Ono N."/>
            <person name="Saji S."/>
            <person name="Sakai K."/>
            <person name="Shibata M."/>
            <person name="Shimokawa T."/>
            <person name="Shomura A."/>
            <person name="Song J."/>
            <person name="Takazaki Y."/>
            <person name="Terasawa K."/>
            <person name="Tsuji K."/>
            <person name="Waki K."/>
            <person name="Yamagata H."/>
            <person name="Yamane H."/>
            <person name="Yoshiki S."/>
            <person name="Yoshihara R."/>
            <person name="Yukawa K."/>
            <person name="Zhong H."/>
            <person name="Iwama H."/>
            <person name="Endo T."/>
            <person name="Ito H."/>
            <person name="Hahn J.H."/>
            <person name="Kim H.I."/>
            <person name="Eun M.Y."/>
            <person name="Yano M."/>
            <person name="Jiang J."/>
            <person name="Gojobori T."/>
        </authorList>
    </citation>
    <scope>NUCLEOTIDE SEQUENCE [LARGE SCALE GENOMIC DNA]</scope>
</reference>
<evidence type="ECO:0000256" key="1">
    <source>
        <dbReference type="SAM" id="MobiDB-lite"/>
    </source>
</evidence>
<dbReference type="AlphaFoldDB" id="Q94EC9"/>
<evidence type="ECO:0000313" key="2">
    <source>
        <dbReference type="EMBL" id="BAB63490.1"/>
    </source>
</evidence>
<organism evidence="2">
    <name type="scientific">Oryza sativa subsp. japonica</name>
    <name type="common">Rice</name>
    <dbReference type="NCBI Taxonomy" id="39947"/>
    <lineage>
        <taxon>Eukaryota</taxon>
        <taxon>Viridiplantae</taxon>
        <taxon>Streptophyta</taxon>
        <taxon>Embryophyta</taxon>
        <taxon>Tracheophyta</taxon>
        <taxon>Spermatophyta</taxon>
        <taxon>Magnoliopsida</taxon>
        <taxon>Liliopsida</taxon>
        <taxon>Poales</taxon>
        <taxon>Poaceae</taxon>
        <taxon>BOP clade</taxon>
        <taxon>Oryzoideae</taxon>
        <taxon>Oryzeae</taxon>
        <taxon>Oryzinae</taxon>
        <taxon>Oryza</taxon>
        <taxon>Oryza sativa</taxon>
    </lineage>
</organism>
<feature type="region of interest" description="Disordered" evidence="1">
    <location>
        <begin position="67"/>
        <end position="106"/>
    </location>
</feature>
<accession>Q94EC9</accession>
<dbReference type="Proteomes" id="UP000817658">
    <property type="component" value="Chromosome 1"/>
</dbReference>